<accession>A0ACB6RIG7</accession>
<reference evidence="1" key="1">
    <citation type="journal article" date="2020" name="Stud. Mycol.">
        <title>101 Dothideomycetes genomes: a test case for predicting lifestyles and emergence of pathogens.</title>
        <authorList>
            <person name="Haridas S."/>
            <person name="Albert R."/>
            <person name="Binder M."/>
            <person name="Bloem J."/>
            <person name="Labutti K."/>
            <person name="Salamov A."/>
            <person name="Andreopoulos B."/>
            <person name="Baker S."/>
            <person name="Barry K."/>
            <person name="Bills G."/>
            <person name="Bluhm B."/>
            <person name="Cannon C."/>
            <person name="Castanera R."/>
            <person name="Culley D."/>
            <person name="Daum C."/>
            <person name="Ezra D."/>
            <person name="Gonzalez J."/>
            <person name="Henrissat B."/>
            <person name="Kuo A."/>
            <person name="Liang C."/>
            <person name="Lipzen A."/>
            <person name="Lutzoni F."/>
            <person name="Magnuson J."/>
            <person name="Mondo S."/>
            <person name="Nolan M."/>
            <person name="Ohm R."/>
            <person name="Pangilinan J."/>
            <person name="Park H.-J."/>
            <person name="Ramirez L."/>
            <person name="Alfaro M."/>
            <person name="Sun H."/>
            <person name="Tritt A."/>
            <person name="Yoshinaga Y."/>
            <person name="Zwiers L.-H."/>
            <person name="Turgeon B."/>
            <person name="Goodwin S."/>
            <person name="Spatafora J."/>
            <person name="Crous P."/>
            <person name="Grigoriev I."/>
        </authorList>
    </citation>
    <scope>NUCLEOTIDE SEQUENCE</scope>
    <source>
        <strain evidence="1">CBS 525.71</strain>
    </source>
</reference>
<comment type="caution">
    <text evidence="1">The sequence shown here is derived from an EMBL/GenBank/DDBJ whole genome shotgun (WGS) entry which is preliminary data.</text>
</comment>
<keyword evidence="2" id="KW-1185">Reference proteome</keyword>
<evidence type="ECO:0000313" key="2">
    <source>
        <dbReference type="Proteomes" id="UP000799754"/>
    </source>
</evidence>
<protein>
    <submittedName>
        <fullName evidence="1">Uncharacterized protein</fullName>
    </submittedName>
</protein>
<proteinExistence type="predicted"/>
<name>A0ACB6RIG7_9PLEO</name>
<dbReference type="EMBL" id="MU006761">
    <property type="protein sequence ID" value="KAF2621147.1"/>
    <property type="molecule type" value="Genomic_DNA"/>
</dbReference>
<evidence type="ECO:0000313" key="1">
    <source>
        <dbReference type="EMBL" id="KAF2621147.1"/>
    </source>
</evidence>
<organism evidence="1 2">
    <name type="scientific">Macroventuria anomochaeta</name>
    <dbReference type="NCBI Taxonomy" id="301207"/>
    <lineage>
        <taxon>Eukaryota</taxon>
        <taxon>Fungi</taxon>
        <taxon>Dikarya</taxon>
        <taxon>Ascomycota</taxon>
        <taxon>Pezizomycotina</taxon>
        <taxon>Dothideomycetes</taxon>
        <taxon>Pleosporomycetidae</taxon>
        <taxon>Pleosporales</taxon>
        <taxon>Pleosporineae</taxon>
        <taxon>Didymellaceae</taxon>
        <taxon>Macroventuria</taxon>
    </lineage>
</organism>
<sequence>MFTDPSFPKFLGFIGDVLSALLQLFALLLLVVVVGTLAAAVGRGIIEIYVRIFYSERFVVGRITKFAKKLYHEHTAIAVKTKRNINEMDYHQDL</sequence>
<gene>
    <name evidence="1" type="ORF">BU25DRAFT_463927</name>
</gene>
<dbReference type="Proteomes" id="UP000799754">
    <property type="component" value="Unassembled WGS sequence"/>
</dbReference>